<keyword evidence="1 11" id="KW-0808">Transferase</keyword>
<dbReference type="KEGG" id="tpol:Mal48_15490"/>
<dbReference type="GO" id="GO:0016020">
    <property type="term" value="C:membrane"/>
    <property type="evidence" value="ECO:0007669"/>
    <property type="project" value="InterPro"/>
</dbReference>
<dbReference type="AlphaFoldDB" id="A0A517QL02"/>
<keyword evidence="6" id="KW-0106">Calcium</keyword>
<evidence type="ECO:0000256" key="6">
    <source>
        <dbReference type="ARBA" id="ARBA00022837"/>
    </source>
</evidence>
<feature type="compositionally biased region" description="Low complexity" evidence="8">
    <location>
        <begin position="556"/>
        <end position="567"/>
    </location>
</feature>
<dbReference type="InterPro" id="IPR011009">
    <property type="entry name" value="Kinase-like_dom_sf"/>
</dbReference>
<keyword evidence="5 11" id="KW-0418">Kinase</keyword>
<dbReference type="PROSITE" id="PS50011">
    <property type="entry name" value="PROTEIN_KINASE_DOM"/>
    <property type="match status" value="1"/>
</dbReference>
<evidence type="ECO:0000313" key="12">
    <source>
        <dbReference type="Proteomes" id="UP000315724"/>
    </source>
</evidence>
<dbReference type="EC" id="2.7.11.1" evidence="11"/>
<dbReference type="GO" id="GO:0005524">
    <property type="term" value="F:ATP binding"/>
    <property type="evidence" value="ECO:0007669"/>
    <property type="project" value="UniProtKB-KW"/>
</dbReference>
<dbReference type="RefSeq" id="WP_145197475.1">
    <property type="nucleotide sequence ID" value="NZ_CP036267.1"/>
</dbReference>
<dbReference type="SMART" id="SM00237">
    <property type="entry name" value="Calx_beta"/>
    <property type="match status" value="1"/>
</dbReference>
<dbReference type="SUPFAM" id="SSF56112">
    <property type="entry name" value="Protein kinase-like (PK-like)"/>
    <property type="match status" value="1"/>
</dbReference>
<dbReference type="InterPro" id="IPR003644">
    <property type="entry name" value="Calx_beta"/>
</dbReference>
<dbReference type="EMBL" id="CP036267">
    <property type="protein sequence ID" value="QDT32306.1"/>
    <property type="molecule type" value="Genomic_DNA"/>
</dbReference>
<dbReference type="InterPro" id="IPR038081">
    <property type="entry name" value="CalX-like_sf"/>
</dbReference>
<dbReference type="GO" id="GO:0004674">
    <property type="term" value="F:protein serine/threonine kinase activity"/>
    <property type="evidence" value="ECO:0007669"/>
    <property type="project" value="UniProtKB-EC"/>
</dbReference>
<dbReference type="PANTHER" id="PTHR43289:SF34">
    <property type="entry name" value="SERINE_THREONINE-PROTEIN KINASE YBDM-RELATED"/>
    <property type="match status" value="1"/>
</dbReference>
<dbReference type="SUPFAM" id="SSF141072">
    <property type="entry name" value="CalX-like"/>
    <property type="match status" value="1"/>
</dbReference>
<evidence type="ECO:0000256" key="5">
    <source>
        <dbReference type="ARBA" id="ARBA00022777"/>
    </source>
</evidence>
<evidence type="ECO:0000256" key="9">
    <source>
        <dbReference type="SAM" id="Phobius"/>
    </source>
</evidence>
<dbReference type="Pfam" id="PF03160">
    <property type="entry name" value="Calx-beta"/>
    <property type="match status" value="1"/>
</dbReference>
<keyword evidence="2" id="KW-0732">Signal</keyword>
<keyword evidence="12" id="KW-1185">Reference proteome</keyword>
<dbReference type="Pfam" id="PF00069">
    <property type="entry name" value="Pkinase"/>
    <property type="match status" value="1"/>
</dbReference>
<evidence type="ECO:0000256" key="8">
    <source>
        <dbReference type="SAM" id="MobiDB-lite"/>
    </source>
</evidence>
<gene>
    <name evidence="11" type="primary">stkP_1</name>
    <name evidence="11" type="ORF">Mal48_15490</name>
</gene>
<reference evidence="11 12" key="1">
    <citation type="submission" date="2019-02" db="EMBL/GenBank/DDBJ databases">
        <title>Deep-cultivation of Planctomycetes and their phenomic and genomic characterization uncovers novel biology.</title>
        <authorList>
            <person name="Wiegand S."/>
            <person name="Jogler M."/>
            <person name="Boedeker C."/>
            <person name="Pinto D."/>
            <person name="Vollmers J."/>
            <person name="Rivas-Marin E."/>
            <person name="Kohn T."/>
            <person name="Peeters S.H."/>
            <person name="Heuer A."/>
            <person name="Rast P."/>
            <person name="Oberbeckmann S."/>
            <person name="Bunk B."/>
            <person name="Jeske O."/>
            <person name="Meyerdierks A."/>
            <person name="Storesund J.E."/>
            <person name="Kallscheuer N."/>
            <person name="Luecker S."/>
            <person name="Lage O.M."/>
            <person name="Pohl T."/>
            <person name="Merkel B.J."/>
            <person name="Hornburger P."/>
            <person name="Mueller R.-W."/>
            <person name="Bruemmer F."/>
            <person name="Labrenz M."/>
            <person name="Spormann A.M."/>
            <person name="Op den Camp H."/>
            <person name="Overmann J."/>
            <person name="Amann R."/>
            <person name="Jetten M.S.M."/>
            <person name="Mascher T."/>
            <person name="Medema M.H."/>
            <person name="Devos D.P."/>
            <person name="Kaster A.-K."/>
            <person name="Ovreas L."/>
            <person name="Rohde M."/>
            <person name="Galperin M.Y."/>
            <person name="Jogler C."/>
        </authorList>
    </citation>
    <scope>NUCLEOTIDE SEQUENCE [LARGE SCALE GENOMIC DNA]</scope>
    <source>
        <strain evidence="11 12">Mal48</strain>
    </source>
</reference>
<accession>A0A517QL02</accession>
<evidence type="ECO:0000256" key="3">
    <source>
        <dbReference type="ARBA" id="ARBA00022737"/>
    </source>
</evidence>
<sequence length="977" mass="108102">MIQQRIFSIKSVNWTGNQIKNVVGVLPIGLAGRSELGGDSNETHDKRRVLIQKWFAKLVELSGEEQAACLDELSEQDESVAAEVQALVERDRDNAQFLEGSPQIDLGADETHVWRIPPEIPGYTSIQHVSEGGQAVVFQGRQESTNQLVAIKVLKDGFLGDSSARERHLEEIKSLTRIQHPNIVSVVDCGTTQDGREYYITRFISGQNLDEYILAENLTIEQRVSLCAKIARALDAAHHSGIVHRDLKPSNIRIDRHGEPHILDFGLAKGIEAGTIVNGDLKTESGSFVGSVNWASPEQIDKRFGKISLRTDIYQLGVVFFQVFAGCKFPYDVSGEFLESFQSILQANPKSIPGAENDIKLARVNKVIRKALRKKQEERFTSAGAFARTLEKAIVISDQKADGKKERPAIVSWIFLVGFLLVGLFVAALIIQWLYPAQFDQAVARIQKTFSSKSSEHLEKGEPQVKPETIAVAAEIEHPPFMVDWEISSTPDMSINTPPVAAENSRKIASVPTPLESVQISMSDVKLPEGQTGSTPATFEVQLSRASAEKVHVDYATSDETAHSSSSESRDYKSISQQTLTFEPGETSKKIVIDVLGDSEWEREETFAVNLSNPKNAEISNGKAVCTIQNDDDFVSEHGELDFRKFDGLRLKPWDLKGNFGVSINQGIPSLRIVGAGGQDHSAINRSIKLRGKFFIEAQLWDNRNSEAEFILQSSTTAESLRFSLKTIAYHDWGAAGNSGEIQDLAPGSVFSKKSVWLRVEQIPGEGVYVFANGDRSQMHRIAVDMETPFDSLEIRFPNEKCVKQIQNLRWGPIETTPLVGTKPFGDSSRQTSSGEIPQGWVAIGTSREGQPRRFISEDLQIGEDFNVSFTLDVKRIGSFALNFIGDKESVTLPVYISIEGYEAKVSLGGATKSFQYEFGAIDVRIVRTGNRIQLEFGGPQNVVAIEPHGLKNFSRLELDLIKTDGAITFQKPILVR</sequence>
<evidence type="ECO:0000259" key="10">
    <source>
        <dbReference type="PROSITE" id="PS50011"/>
    </source>
</evidence>
<organism evidence="11 12">
    <name type="scientific">Thalassoglobus polymorphus</name>
    <dbReference type="NCBI Taxonomy" id="2527994"/>
    <lineage>
        <taxon>Bacteria</taxon>
        <taxon>Pseudomonadati</taxon>
        <taxon>Planctomycetota</taxon>
        <taxon>Planctomycetia</taxon>
        <taxon>Planctomycetales</taxon>
        <taxon>Planctomycetaceae</taxon>
        <taxon>Thalassoglobus</taxon>
    </lineage>
</organism>
<dbReference type="Gene3D" id="3.30.200.20">
    <property type="entry name" value="Phosphorylase Kinase, domain 1"/>
    <property type="match status" value="1"/>
</dbReference>
<evidence type="ECO:0000256" key="1">
    <source>
        <dbReference type="ARBA" id="ARBA00022679"/>
    </source>
</evidence>
<evidence type="ECO:0000256" key="2">
    <source>
        <dbReference type="ARBA" id="ARBA00022729"/>
    </source>
</evidence>
<keyword evidence="3" id="KW-0677">Repeat</keyword>
<dbReference type="GO" id="GO:0007154">
    <property type="term" value="P:cell communication"/>
    <property type="evidence" value="ECO:0007669"/>
    <property type="project" value="InterPro"/>
</dbReference>
<proteinExistence type="predicted"/>
<protein>
    <submittedName>
        <fullName evidence="11">Serine/threonine-protein kinase StkP</fullName>
        <ecNumber evidence="11">2.7.11.1</ecNumber>
    </submittedName>
</protein>
<keyword evidence="7" id="KW-0067">ATP-binding</keyword>
<evidence type="ECO:0000313" key="11">
    <source>
        <dbReference type="EMBL" id="QDT32306.1"/>
    </source>
</evidence>
<dbReference type="Gene3D" id="1.10.510.10">
    <property type="entry name" value="Transferase(Phosphotransferase) domain 1"/>
    <property type="match status" value="1"/>
</dbReference>
<dbReference type="Gene3D" id="2.60.40.2030">
    <property type="match status" value="1"/>
</dbReference>
<keyword evidence="4" id="KW-0547">Nucleotide-binding</keyword>
<keyword evidence="9" id="KW-0812">Transmembrane</keyword>
<feature type="transmembrane region" description="Helical" evidence="9">
    <location>
        <begin position="410"/>
        <end position="435"/>
    </location>
</feature>
<dbReference type="SMART" id="SM00220">
    <property type="entry name" value="S_TKc"/>
    <property type="match status" value="1"/>
</dbReference>
<feature type="region of interest" description="Disordered" evidence="8">
    <location>
        <begin position="555"/>
        <end position="580"/>
    </location>
</feature>
<feature type="domain" description="Protein kinase" evidence="10">
    <location>
        <begin position="123"/>
        <end position="394"/>
    </location>
</feature>
<evidence type="ECO:0000256" key="4">
    <source>
        <dbReference type="ARBA" id="ARBA00022741"/>
    </source>
</evidence>
<evidence type="ECO:0000256" key="7">
    <source>
        <dbReference type="ARBA" id="ARBA00022840"/>
    </source>
</evidence>
<keyword evidence="9" id="KW-0472">Membrane</keyword>
<dbReference type="PANTHER" id="PTHR43289">
    <property type="entry name" value="MITOGEN-ACTIVATED PROTEIN KINASE KINASE KINASE 20-RELATED"/>
    <property type="match status" value="1"/>
</dbReference>
<dbReference type="OrthoDB" id="258731at2"/>
<name>A0A517QL02_9PLAN</name>
<dbReference type="Proteomes" id="UP000315724">
    <property type="component" value="Chromosome"/>
</dbReference>
<keyword evidence="9" id="KW-1133">Transmembrane helix</keyword>
<dbReference type="CDD" id="cd14014">
    <property type="entry name" value="STKc_PknB_like"/>
    <property type="match status" value="1"/>
</dbReference>
<dbReference type="InterPro" id="IPR000719">
    <property type="entry name" value="Prot_kinase_dom"/>
</dbReference>